<gene>
    <name evidence="2" type="ORF">DFW101_0785</name>
</gene>
<dbReference type="PANTHER" id="PTHR35866">
    <property type="entry name" value="PUTATIVE-RELATED"/>
    <property type="match status" value="1"/>
</dbReference>
<dbReference type="HOGENOM" id="CLU_125010_0_0_7"/>
<dbReference type="eggNOG" id="COG0727">
    <property type="taxonomic scope" value="Bacteria"/>
</dbReference>
<dbReference type="EMBL" id="CM001368">
    <property type="protein sequence ID" value="EHJ46802.1"/>
    <property type="molecule type" value="Genomic_DNA"/>
</dbReference>
<dbReference type="Pfam" id="PF03692">
    <property type="entry name" value="CxxCxxCC"/>
    <property type="match status" value="1"/>
</dbReference>
<dbReference type="PANTHER" id="PTHR35866:SF1">
    <property type="entry name" value="YKGJ FAMILY CYSTEINE CLUSTER PROTEIN"/>
    <property type="match status" value="1"/>
</dbReference>
<protein>
    <recommendedName>
        <fullName evidence="4">YkgJ family cysteine cluster protein</fullName>
    </recommendedName>
</protein>
<evidence type="ECO:0008006" key="4">
    <source>
        <dbReference type="Google" id="ProtNLM"/>
    </source>
</evidence>
<evidence type="ECO:0000313" key="2">
    <source>
        <dbReference type="EMBL" id="EHJ46802.1"/>
    </source>
</evidence>
<dbReference type="AlphaFoldDB" id="G7Q412"/>
<dbReference type="OrthoDB" id="9810361at2"/>
<accession>G7Q412</accession>
<evidence type="ECO:0000313" key="3">
    <source>
        <dbReference type="Proteomes" id="UP000004662"/>
    </source>
</evidence>
<dbReference type="STRING" id="694327.DFW101_0785"/>
<feature type="region of interest" description="Disordered" evidence="1">
    <location>
        <begin position="134"/>
        <end position="162"/>
    </location>
</feature>
<proteinExistence type="predicted"/>
<organism evidence="2 3">
    <name type="scientific">Solidesulfovibrio carbinoliphilus subsp. oakridgensis</name>
    <dbReference type="NCBI Taxonomy" id="694327"/>
    <lineage>
        <taxon>Bacteria</taxon>
        <taxon>Pseudomonadati</taxon>
        <taxon>Thermodesulfobacteriota</taxon>
        <taxon>Desulfovibrionia</taxon>
        <taxon>Desulfovibrionales</taxon>
        <taxon>Desulfovibrionaceae</taxon>
        <taxon>Solidesulfovibrio</taxon>
    </lineage>
</organism>
<name>G7Q412_9BACT</name>
<evidence type="ECO:0000256" key="1">
    <source>
        <dbReference type="SAM" id="MobiDB-lite"/>
    </source>
</evidence>
<keyword evidence="3" id="KW-1185">Reference proteome</keyword>
<sequence>MPPLVAFICRRCGHCCQGEGGIVLSGSDIDRLAGHLRLSAEAMLSRYAEHVGGKNRLVTGPDKACIFYDQGCAIHPARPDVCRAWPFFRGNIIDAESHAMAAEDCPGINPEASHAEFARQGSVYLHSRGLARARGPGVPEALADIPTPTEEPDHGPSRFDAS</sequence>
<dbReference type="Proteomes" id="UP000004662">
    <property type="component" value="Chromosome"/>
</dbReference>
<feature type="compositionally biased region" description="Basic and acidic residues" evidence="1">
    <location>
        <begin position="151"/>
        <end position="162"/>
    </location>
</feature>
<dbReference type="InterPro" id="IPR005358">
    <property type="entry name" value="Puta_zinc/iron-chelating_dom"/>
</dbReference>
<reference evidence="3" key="1">
    <citation type="journal article" date="2015" name="Genome Announc.">
        <title>High-Quality Draft Genome Sequence of Desulfovibrio carbinoliphilus FW-101-2B, an Organic Acid-Oxidizing Sulfate-Reducing Bacterium Isolated from Uranium(VI)-Contaminated Groundwater.</title>
        <authorList>
            <person name="Ramsay B.D."/>
            <person name="Hwang C."/>
            <person name="Woo H.L."/>
            <person name="Carroll S.L."/>
            <person name="Lucas S."/>
            <person name="Han J."/>
            <person name="Lapidus A.L."/>
            <person name="Cheng J.F."/>
            <person name="Goodwin L.A."/>
            <person name="Pitluck S."/>
            <person name="Peters L."/>
            <person name="Chertkov O."/>
            <person name="Held B."/>
            <person name="Detter J.C."/>
            <person name="Han C.S."/>
            <person name="Tapia R."/>
            <person name="Land M.L."/>
            <person name="Hauser L.J."/>
            <person name="Kyrpides N.C."/>
            <person name="Ivanova N.N."/>
            <person name="Mikhailova N."/>
            <person name="Pagani I."/>
            <person name="Woyke T."/>
            <person name="Arkin A.P."/>
            <person name="Dehal P."/>
            <person name="Chivian D."/>
            <person name="Criddle C.S."/>
            <person name="Wu W."/>
            <person name="Chakraborty R."/>
            <person name="Hazen T.C."/>
            <person name="Fields M.W."/>
        </authorList>
    </citation>
    <scope>NUCLEOTIDE SEQUENCE [LARGE SCALE GENOMIC DNA]</scope>
    <source>
        <strain evidence="3">FW-101-2B</strain>
    </source>
</reference>
<dbReference type="RefSeq" id="WP_009180226.1">
    <property type="nucleotide sequence ID" value="NZ_CM001368.1"/>
</dbReference>